<organism evidence="3 4">
    <name type="scientific">Rufibacter quisquiliarum</name>
    <dbReference type="NCBI Taxonomy" id="1549639"/>
    <lineage>
        <taxon>Bacteria</taxon>
        <taxon>Pseudomonadati</taxon>
        <taxon>Bacteroidota</taxon>
        <taxon>Cytophagia</taxon>
        <taxon>Cytophagales</taxon>
        <taxon>Hymenobacteraceae</taxon>
        <taxon>Rufibacter</taxon>
    </lineage>
</organism>
<gene>
    <name evidence="3" type="ORF">FHS90_003697</name>
</gene>
<feature type="region of interest" description="Disordered" evidence="1">
    <location>
        <begin position="1"/>
        <end position="20"/>
    </location>
</feature>
<reference evidence="3 4" key="1">
    <citation type="submission" date="2020-08" db="EMBL/GenBank/DDBJ databases">
        <title>Genomic Encyclopedia of Type Strains, Phase IV (KMG-IV): sequencing the most valuable type-strain genomes for metagenomic binning, comparative biology and taxonomic classification.</title>
        <authorList>
            <person name="Goeker M."/>
        </authorList>
    </citation>
    <scope>NUCLEOTIDE SEQUENCE [LARGE SCALE GENOMIC DNA]</scope>
    <source>
        <strain evidence="3 4">DSM 29854</strain>
    </source>
</reference>
<accession>A0A839GM78</accession>
<evidence type="ECO:0000256" key="2">
    <source>
        <dbReference type="SAM" id="Phobius"/>
    </source>
</evidence>
<keyword evidence="2" id="KW-0472">Membrane</keyword>
<keyword evidence="2" id="KW-1133">Transmembrane helix</keyword>
<dbReference type="RefSeq" id="WP_182514020.1">
    <property type="nucleotide sequence ID" value="NZ_JACJIQ010000017.1"/>
</dbReference>
<evidence type="ECO:0000256" key="1">
    <source>
        <dbReference type="SAM" id="MobiDB-lite"/>
    </source>
</evidence>
<feature type="transmembrane region" description="Helical" evidence="2">
    <location>
        <begin position="43"/>
        <end position="64"/>
    </location>
</feature>
<dbReference type="EMBL" id="JACJIQ010000017">
    <property type="protein sequence ID" value="MBA9078963.1"/>
    <property type="molecule type" value="Genomic_DNA"/>
</dbReference>
<dbReference type="AlphaFoldDB" id="A0A839GM78"/>
<comment type="caution">
    <text evidence="3">The sequence shown here is derived from an EMBL/GenBank/DDBJ whole genome shotgun (WGS) entry which is preliminary data.</text>
</comment>
<evidence type="ECO:0000313" key="3">
    <source>
        <dbReference type="EMBL" id="MBA9078963.1"/>
    </source>
</evidence>
<feature type="transmembrane region" description="Helical" evidence="2">
    <location>
        <begin position="21"/>
        <end position="37"/>
    </location>
</feature>
<sequence>MKALLQKTPRKAPLKSDNKPNPFLVALLLIAVTLALPDFDNAFVIAVVKPVFGGIAFALVLIGLKIKETEK</sequence>
<dbReference type="Proteomes" id="UP000563094">
    <property type="component" value="Unassembled WGS sequence"/>
</dbReference>
<keyword evidence="2" id="KW-0812">Transmembrane</keyword>
<name>A0A839GM78_9BACT</name>
<protein>
    <submittedName>
        <fullName evidence="3">Uncharacterized protein</fullName>
    </submittedName>
</protein>
<keyword evidence="4" id="KW-1185">Reference proteome</keyword>
<evidence type="ECO:0000313" key="4">
    <source>
        <dbReference type="Proteomes" id="UP000563094"/>
    </source>
</evidence>
<proteinExistence type="predicted"/>